<reference evidence="6" key="1">
    <citation type="submission" date="2021-04" db="EMBL/GenBank/DDBJ databases">
        <title>Isolation and polyphasic classification of algal microorganism.</title>
        <authorList>
            <person name="Wang S."/>
        </authorList>
    </citation>
    <scope>NUCLEOTIDE SEQUENCE</scope>
    <source>
        <strain evidence="6">720a</strain>
    </source>
</reference>
<evidence type="ECO:0000313" key="7">
    <source>
        <dbReference type="Proteomes" id="UP000675284"/>
    </source>
</evidence>
<evidence type="ECO:0000256" key="2">
    <source>
        <dbReference type="ARBA" id="ARBA00022448"/>
    </source>
</evidence>
<dbReference type="GO" id="GO:0016887">
    <property type="term" value="F:ATP hydrolysis activity"/>
    <property type="evidence" value="ECO:0007669"/>
    <property type="project" value="InterPro"/>
</dbReference>
<comment type="similarity">
    <text evidence="1">Belongs to the ABC transporter superfamily.</text>
</comment>
<keyword evidence="4 6" id="KW-0067">ATP-binding</keyword>
<dbReference type="PROSITE" id="PS50893">
    <property type="entry name" value="ABC_TRANSPORTER_2"/>
    <property type="match status" value="1"/>
</dbReference>
<dbReference type="PROSITE" id="PS00211">
    <property type="entry name" value="ABC_TRANSPORTER_1"/>
    <property type="match status" value="1"/>
</dbReference>
<dbReference type="PANTHER" id="PTHR43335">
    <property type="entry name" value="ABC TRANSPORTER, ATP-BINDING PROTEIN"/>
    <property type="match status" value="1"/>
</dbReference>
<evidence type="ECO:0000256" key="1">
    <source>
        <dbReference type="ARBA" id="ARBA00005417"/>
    </source>
</evidence>
<gene>
    <name evidence="6" type="ORF">KCX74_04825</name>
</gene>
<dbReference type="SMART" id="SM00382">
    <property type="entry name" value="AAA"/>
    <property type="match status" value="1"/>
</dbReference>
<evidence type="ECO:0000256" key="3">
    <source>
        <dbReference type="ARBA" id="ARBA00022741"/>
    </source>
</evidence>
<protein>
    <submittedName>
        <fullName evidence="6">ATP-binding cassette domain-containing protein</fullName>
    </submittedName>
</protein>
<keyword evidence="2" id="KW-0813">Transport</keyword>
<dbReference type="InterPro" id="IPR003439">
    <property type="entry name" value="ABC_transporter-like_ATP-bd"/>
</dbReference>
<keyword evidence="7" id="KW-1185">Reference proteome</keyword>
<dbReference type="PANTHER" id="PTHR43335:SF8">
    <property type="entry name" value="ABC TRANSPORTER, ATP-BINDING PROTEIN"/>
    <property type="match status" value="1"/>
</dbReference>
<dbReference type="InterPro" id="IPR017871">
    <property type="entry name" value="ABC_transporter-like_CS"/>
</dbReference>
<dbReference type="RefSeq" id="WP_166530047.1">
    <property type="nucleotide sequence ID" value="NZ_CP115959.1"/>
</dbReference>
<dbReference type="InterPro" id="IPR003593">
    <property type="entry name" value="AAA+_ATPase"/>
</dbReference>
<dbReference type="EMBL" id="JAGSOT010000010">
    <property type="protein sequence ID" value="MBR7795367.1"/>
    <property type="molecule type" value="Genomic_DNA"/>
</dbReference>
<feature type="domain" description="ABC transporter" evidence="5">
    <location>
        <begin position="5"/>
        <end position="233"/>
    </location>
</feature>
<dbReference type="Proteomes" id="UP000675284">
    <property type="component" value="Unassembled WGS sequence"/>
</dbReference>
<dbReference type="InterPro" id="IPR027417">
    <property type="entry name" value="P-loop_NTPase"/>
</dbReference>
<dbReference type="Gene3D" id="3.40.50.300">
    <property type="entry name" value="P-loop containing nucleotide triphosphate hydrolases"/>
    <property type="match status" value="1"/>
</dbReference>
<accession>A0A941DTT6</accession>
<evidence type="ECO:0000313" key="6">
    <source>
        <dbReference type="EMBL" id="MBR7795367.1"/>
    </source>
</evidence>
<dbReference type="AlphaFoldDB" id="A0A941DTT6"/>
<dbReference type="GO" id="GO:0005524">
    <property type="term" value="F:ATP binding"/>
    <property type="evidence" value="ECO:0007669"/>
    <property type="project" value="UniProtKB-KW"/>
</dbReference>
<evidence type="ECO:0000256" key="4">
    <source>
        <dbReference type="ARBA" id="ARBA00022840"/>
    </source>
</evidence>
<evidence type="ECO:0000259" key="5">
    <source>
        <dbReference type="PROSITE" id="PS50893"/>
    </source>
</evidence>
<dbReference type="Pfam" id="PF00005">
    <property type="entry name" value="ABC_tran"/>
    <property type="match status" value="1"/>
</dbReference>
<name>A0A941DTT6_9BACI</name>
<organism evidence="6 7">
    <name type="scientific">Virgibacillus salarius</name>
    <dbReference type="NCBI Taxonomy" id="447199"/>
    <lineage>
        <taxon>Bacteria</taxon>
        <taxon>Bacillati</taxon>
        <taxon>Bacillota</taxon>
        <taxon>Bacilli</taxon>
        <taxon>Bacillales</taxon>
        <taxon>Bacillaceae</taxon>
        <taxon>Virgibacillus</taxon>
    </lineage>
</organism>
<dbReference type="SUPFAM" id="SSF52540">
    <property type="entry name" value="P-loop containing nucleoside triphosphate hydrolases"/>
    <property type="match status" value="1"/>
</dbReference>
<comment type="caution">
    <text evidence="6">The sequence shown here is derived from an EMBL/GenBank/DDBJ whole genome shotgun (WGS) entry which is preliminary data.</text>
</comment>
<keyword evidence="3" id="KW-0547">Nucleotide-binding</keyword>
<proteinExistence type="inferred from homology"/>
<sequence length="307" mass="34410">MTYVVSTSRLSKNLSGKNILSDVNLHIKKGEIYGLLGLNGAGKTSVMKLLTGLWKPTEGVIELFGERLITGDCKSKKRIGSLIDYPIFYEKLTARENLELHCAYMGYHDHRSIDEALALVGLTVEGAKTVKSYSLGMKQRLGLARAISTRPELLLLDEPINGLDPVGLKNMRNLISALSKEYGMTVFLTSHLLRELELIANTIGVIREGKLIREVAMENIQRDWTEYIELVTKDVVKAVSILSNKLEMCNFKLINESTIRIYDLSLPQPEKIVRTLILNGVDIGEIRRKNQTLEDYFLNLLQGSGDT</sequence>